<sequence>MDAKDFNSSFIDSNKRDIFTSDYARILFNIWFGLVATAVLTVWSMVSNIVNITVFVKQGLKERVNFTLFCLSCSDFMGAFFVTSMTPGFAGDVHILSSTVESSSYVIYLSWYRTAFVDLSTALTVFIAIERCSCVTRPLHFNSSFVAIHGQSIVVAIILFMVANYLPLLSTFDFTTLSNSDTNSSLVITVYSELNIAVQQYNDFVFGISLAAICQIVIFVCAILMYKGLQKSSKVRNVSNMKVRKNVAGSNGLSNKERRVVKMILVLASLYMVSALPQIVFCWARVLIPELPQNKIGNLHMLLGAIIYYTAATYGAFSIFIYFNFSSSYRAVLRQILMTSYCAKKETDT</sequence>
<dbReference type="InterPro" id="IPR052954">
    <property type="entry name" value="GPCR-Ligand_Int"/>
</dbReference>
<keyword evidence="3 5" id="KW-1133">Transmembrane helix</keyword>
<dbReference type="RefSeq" id="XP_013092934.2">
    <property type="nucleotide sequence ID" value="XM_013237480.2"/>
</dbReference>
<feature type="transmembrane region" description="Helical" evidence="5">
    <location>
        <begin position="264"/>
        <end position="286"/>
    </location>
</feature>
<comment type="subcellular location">
    <subcellularLocation>
        <location evidence="1">Membrane</location>
    </subcellularLocation>
</comment>
<feature type="transmembrane region" description="Helical" evidence="5">
    <location>
        <begin position="30"/>
        <end position="56"/>
    </location>
</feature>
<feature type="domain" description="G-protein coupled receptors family 1 profile" evidence="6">
    <location>
        <begin position="47"/>
        <end position="322"/>
    </location>
</feature>
<dbReference type="InterPro" id="IPR017452">
    <property type="entry name" value="GPCR_Rhodpsn_7TM"/>
</dbReference>
<feature type="transmembrane region" description="Helical" evidence="5">
    <location>
        <begin position="204"/>
        <end position="226"/>
    </location>
</feature>
<keyword evidence="2 5" id="KW-0812">Transmembrane</keyword>
<dbReference type="VEuPathDB" id="VectorBase:BGLAX_036096"/>
<evidence type="ECO:0000256" key="2">
    <source>
        <dbReference type="ARBA" id="ARBA00022692"/>
    </source>
</evidence>
<dbReference type="OrthoDB" id="6074791at2759"/>
<evidence type="ECO:0000259" key="6">
    <source>
        <dbReference type="PROSITE" id="PS50262"/>
    </source>
</evidence>
<dbReference type="SUPFAM" id="SSF81321">
    <property type="entry name" value="Family A G protein-coupled receptor-like"/>
    <property type="match status" value="1"/>
</dbReference>
<dbReference type="AlphaFoldDB" id="A0A2C9LK90"/>
<organism evidence="7 8">
    <name type="scientific">Biomphalaria glabrata</name>
    <name type="common">Bloodfluke planorb</name>
    <name type="synonym">Freshwater snail</name>
    <dbReference type="NCBI Taxonomy" id="6526"/>
    <lineage>
        <taxon>Eukaryota</taxon>
        <taxon>Metazoa</taxon>
        <taxon>Spiralia</taxon>
        <taxon>Lophotrochozoa</taxon>
        <taxon>Mollusca</taxon>
        <taxon>Gastropoda</taxon>
        <taxon>Heterobranchia</taxon>
        <taxon>Euthyneura</taxon>
        <taxon>Panpulmonata</taxon>
        <taxon>Hygrophila</taxon>
        <taxon>Lymnaeoidea</taxon>
        <taxon>Planorbidae</taxon>
        <taxon>Biomphalaria</taxon>
    </lineage>
</organism>
<dbReference type="EnsemblMetazoa" id="BGLB032142-RA">
    <property type="protein sequence ID" value="BGLB032142-PA"/>
    <property type="gene ID" value="BGLB032142"/>
</dbReference>
<evidence type="ECO:0000256" key="5">
    <source>
        <dbReference type="SAM" id="Phobius"/>
    </source>
</evidence>
<evidence type="ECO:0000313" key="8">
    <source>
        <dbReference type="Proteomes" id="UP000076420"/>
    </source>
</evidence>
<dbReference type="GO" id="GO:0016020">
    <property type="term" value="C:membrane"/>
    <property type="evidence" value="ECO:0007669"/>
    <property type="project" value="UniProtKB-SubCell"/>
</dbReference>
<dbReference type="PANTHER" id="PTHR46641">
    <property type="entry name" value="FMRFAMIDE RECEPTOR-RELATED"/>
    <property type="match status" value="1"/>
</dbReference>
<dbReference type="PANTHER" id="PTHR46641:SF2">
    <property type="entry name" value="FMRFAMIDE RECEPTOR"/>
    <property type="match status" value="1"/>
</dbReference>
<evidence type="ECO:0000313" key="7">
    <source>
        <dbReference type="EnsemblMetazoa" id="BGLB032142-PA"/>
    </source>
</evidence>
<dbReference type="VEuPathDB" id="VectorBase:BGLB007504"/>
<dbReference type="EnsemblMetazoa" id="BGLB007504-RB">
    <property type="protein sequence ID" value="BGLB007504-PB"/>
    <property type="gene ID" value="BGLB007504"/>
</dbReference>
<feature type="transmembrane region" description="Helical" evidence="5">
    <location>
        <begin position="306"/>
        <end position="325"/>
    </location>
</feature>
<protein>
    <recommendedName>
        <fullName evidence="6">G-protein coupled receptors family 1 profile domain-containing protein</fullName>
    </recommendedName>
</protein>
<dbReference type="Gene3D" id="1.20.1070.10">
    <property type="entry name" value="Rhodopsin 7-helix transmembrane proteins"/>
    <property type="match status" value="1"/>
</dbReference>
<dbReference type="Pfam" id="PF10324">
    <property type="entry name" value="7TM_GPCR_Srw"/>
    <property type="match status" value="1"/>
</dbReference>
<dbReference type="PROSITE" id="PS50262">
    <property type="entry name" value="G_PROTEIN_RECEP_F1_2"/>
    <property type="match status" value="1"/>
</dbReference>
<proteinExistence type="predicted"/>
<dbReference type="KEGG" id="bgt:106076664"/>
<dbReference type="GO" id="GO:0008528">
    <property type="term" value="F:G protein-coupled peptide receptor activity"/>
    <property type="evidence" value="ECO:0007669"/>
    <property type="project" value="InterPro"/>
</dbReference>
<dbReference type="Proteomes" id="UP000076420">
    <property type="component" value="Unassembled WGS sequence"/>
</dbReference>
<evidence type="ECO:0000256" key="3">
    <source>
        <dbReference type="ARBA" id="ARBA00022989"/>
    </source>
</evidence>
<accession>A0A2C9LK90</accession>
<gene>
    <name evidence="7" type="primary">106066698</name>
</gene>
<feature type="transmembrane region" description="Helical" evidence="5">
    <location>
        <begin position="141"/>
        <end position="166"/>
    </location>
</feature>
<feature type="transmembrane region" description="Helical" evidence="5">
    <location>
        <begin position="68"/>
        <end position="90"/>
    </location>
</feature>
<dbReference type="KEGG" id="bgt:106066698"/>
<dbReference type="VEuPathDB" id="VectorBase:BGLB032142"/>
<name>A0A2C9LK90_BIOGL</name>
<keyword evidence="4 5" id="KW-0472">Membrane</keyword>
<reference evidence="7" key="1">
    <citation type="submission" date="2020-05" db="UniProtKB">
        <authorList>
            <consortium name="EnsemblMetazoa"/>
        </authorList>
    </citation>
    <scope>IDENTIFICATION</scope>
    <source>
        <strain evidence="7">BB02</strain>
    </source>
</reference>
<feature type="transmembrane region" description="Helical" evidence="5">
    <location>
        <begin position="110"/>
        <end position="129"/>
    </location>
</feature>
<evidence type="ECO:0000256" key="1">
    <source>
        <dbReference type="ARBA" id="ARBA00004370"/>
    </source>
</evidence>
<evidence type="ECO:0000256" key="4">
    <source>
        <dbReference type="ARBA" id="ARBA00023136"/>
    </source>
</evidence>
<dbReference type="InterPro" id="IPR019427">
    <property type="entry name" value="7TM_GPCR_serpentine_rcpt_Srw"/>
</dbReference>